<feature type="compositionally biased region" description="Low complexity" evidence="1">
    <location>
        <begin position="55"/>
        <end position="69"/>
    </location>
</feature>
<organism evidence="2 3">
    <name type="scientific">Apiospora marii</name>
    <dbReference type="NCBI Taxonomy" id="335849"/>
    <lineage>
        <taxon>Eukaryota</taxon>
        <taxon>Fungi</taxon>
        <taxon>Dikarya</taxon>
        <taxon>Ascomycota</taxon>
        <taxon>Pezizomycotina</taxon>
        <taxon>Sordariomycetes</taxon>
        <taxon>Xylariomycetidae</taxon>
        <taxon>Amphisphaeriales</taxon>
        <taxon>Apiosporaceae</taxon>
        <taxon>Apiospora</taxon>
    </lineage>
</organism>
<reference evidence="2 3" key="1">
    <citation type="submission" date="2023-01" db="EMBL/GenBank/DDBJ databases">
        <title>Analysis of 21 Apiospora genomes using comparative genomics revels a genus with tremendous synthesis potential of carbohydrate active enzymes and secondary metabolites.</title>
        <authorList>
            <person name="Sorensen T."/>
        </authorList>
    </citation>
    <scope>NUCLEOTIDE SEQUENCE [LARGE SCALE GENOMIC DNA]</scope>
    <source>
        <strain evidence="2 3">CBS 20057</strain>
    </source>
</reference>
<sequence length="111" mass="12394">MRDSGKKKDKYKTNNKDEVLAAEESQAHPRNKNMEQSSGGDGHFGEEGRQPPNKNQQQSSGSNNDGNDQGNHRNKEDLEPGNKYKVDGEPISESEDKLARKGKKDLNDLQN</sequence>
<dbReference type="Proteomes" id="UP001396898">
    <property type="component" value="Unassembled WGS sequence"/>
</dbReference>
<feature type="compositionally biased region" description="Basic and acidic residues" evidence="1">
    <location>
        <begin position="70"/>
        <end position="111"/>
    </location>
</feature>
<feature type="region of interest" description="Disordered" evidence="1">
    <location>
        <begin position="1"/>
        <end position="111"/>
    </location>
</feature>
<comment type="caution">
    <text evidence="2">The sequence shown here is derived from an EMBL/GenBank/DDBJ whole genome shotgun (WGS) entry which is preliminary data.</text>
</comment>
<protein>
    <submittedName>
        <fullName evidence="2">Uncharacterized protein</fullName>
    </submittedName>
</protein>
<evidence type="ECO:0000313" key="2">
    <source>
        <dbReference type="EMBL" id="KAK8013619.1"/>
    </source>
</evidence>
<accession>A0ABR1RK20</accession>
<proteinExistence type="predicted"/>
<evidence type="ECO:0000256" key="1">
    <source>
        <dbReference type="SAM" id="MobiDB-lite"/>
    </source>
</evidence>
<evidence type="ECO:0000313" key="3">
    <source>
        <dbReference type="Proteomes" id="UP001396898"/>
    </source>
</evidence>
<keyword evidence="3" id="KW-1185">Reference proteome</keyword>
<name>A0ABR1RK20_9PEZI</name>
<feature type="compositionally biased region" description="Basic and acidic residues" evidence="1">
    <location>
        <begin position="1"/>
        <end position="19"/>
    </location>
</feature>
<gene>
    <name evidence="2" type="ORF">PG991_009212</name>
</gene>
<dbReference type="EMBL" id="JAQQWI010000013">
    <property type="protein sequence ID" value="KAK8013619.1"/>
    <property type="molecule type" value="Genomic_DNA"/>
</dbReference>